<feature type="transmembrane region" description="Helical" evidence="22">
    <location>
        <begin position="308"/>
        <end position="331"/>
    </location>
</feature>
<evidence type="ECO:0000256" key="19">
    <source>
        <dbReference type="ARBA" id="ARBA00045695"/>
    </source>
</evidence>
<evidence type="ECO:0000256" key="6">
    <source>
        <dbReference type="ARBA" id="ARBA00022723"/>
    </source>
</evidence>
<evidence type="ECO:0000256" key="11">
    <source>
        <dbReference type="ARBA" id="ARBA00022889"/>
    </source>
</evidence>
<keyword evidence="3" id="KW-1003">Cell membrane</keyword>
<dbReference type="AlphaFoldDB" id="A0A8C1C279"/>
<dbReference type="Ensembl" id="ENSCCRT00000042660.2">
    <property type="protein sequence ID" value="ENSCCRP00000039358.2"/>
    <property type="gene ID" value="ENSCCRG00000021040.2"/>
</dbReference>
<comment type="function">
    <text evidence="19">Cell-surface glycoprotein having a role in immunoadhesion. Mediates in the adhesion of blood neutrophils in cytokine-activated endothelium through interaction with SELPLG/PSGL1. May have a role in capillary morphogenesis.</text>
</comment>
<evidence type="ECO:0000256" key="18">
    <source>
        <dbReference type="ARBA" id="ARBA00043124"/>
    </source>
</evidence>
<dbReference type="PRINTS" id="PR00343">
    <property type="entry name" value="SELECTIN"/>
</dbReference>
<evidence type="ECO:0000256" key="16">
    <source>
        <dbReference type="ARBA" id="ARBA00041401"/>
    </source>
</evidence>
<evidence type="ECO:0000256" key="14">
    <source>
        <dbReference type="ARBA" id="ARBA00038738"/>
    </source>
</evidence>
<dbReference type="Gene3D" id="2.10.70.10">
    <property type="entry name" value="Complement Module, domain 1"/>
    <property type="match status" value="2"/>
</dbReference>
<dbReference type="GeneTree" id="ENSGT00940000160168"/>
<keyword evidence="9" id="KW-0677">Repeat</keyword>
<reference evidence="26" key="1">
    <citation type="submission" date="2025-08" db="UniProtKB">
        <authorList>
            <consortium name="Ensembl"/>
        </authorList>
    </citation>
    <scope>IDENTIFICATION</scope>
</reference>
<proteinExistence type="inferred from homology"/>
<keyword evidence="13" id="KW-0325">Glycoprotein</keyword>
<dbReference type="InterPro" id="IPR050350">
    <property type="entry name" value="Compl-Cell_Adhes-Reg"/>
</dbReference>
<evidence type="ECO:0000256" key="10">
    <source>
        <dbReference type="ARBA" id="ARBA00022837"/>
    </source>
</evidence>
<accession>A0A8C1C279</accession>
<dbReference type="GO" id="GO:0005886">
    <property type="term" value="C:plasma membrane"/>
    <property type="evidence" value="ECO:0007669"/>
    <property type="project" value="UniProtKB-SubCell"/>
</dbReference>
<evidence type="ECO:0000256" key="20">
    <source>
        <dbReference type="PROSITE-ProRule" id="PRU00076"/>
    </source>
</evidence>
<evidence type="ECO:0000313" key="26">
    <source>
        <dbReference type="Ensembl" id="ENSCCRP00000039358.2"/>
    </source>
</evidence>
<dbReference type="InterPro" id="IPR000742">
    <property type="entry name" value="EGF"/>
</dbReference>
<evidence type="ECO:0000256" key="13">
    <source>
        <dbReference type="ARBA" id="ARBA00023180"/>
    </source>
</evidence>
<sequence length="366" mass="40823">MTRGVVMLKTTSVYTDVLIHLLLILVNVEGWTYHWKDNETMTWNETRKWCLTEYTDIVMVHNENVTYFLKNNLKEKSSSPYYWIGLRKIKETFTWAANGQSVNYENWAPNEPNNNKANENCVELYTSTNNKGKWNDDSCKNKKHPVCHKAQCPNNCTDRQDCVEQVNSFTCVCKPGFSGPECDTVVSCEPLSAPPHGWMECSGLYGNHSLNSNCKFSCAGGYKLNGTAELRCNSSGAWNAPPPSCAAECFPILLFGGGLMNCTEGHDSIRSACRVQCPPGHLLLGFAEFTCRADGTWESSFPLMCASYVHFLIALLASVVISVFCGCLFCCSNCRRSKKAVRTRQETVNPAYEAEHTPLEGPLCSA</sequence>
<dbReference type="OMA" id="EPSCQVI"/>
<dbReference type="SMART" id="SM00032">
    <property type="entry name" value="CCP"/>
    <property type="match status" value="2"/>
</dbReference>
<dbReference type="GO" id="GO:0007155">
    <property type="term" value="P:cell adhesion"/>
    <property type="evidence" value="ECO:0007669"/>
    <property type="project" value="UniProtKB-KW"/>
</dbReference>
<evidence type="ECO:0000256" key="3">
    <source>
        <dbReference type="ARBA" id="ARBA00022475"/>
    </source>
</evidence>
<dbReference type="InterPro" id="IPR016186">
    <property type="entry name" value="C-type_lectin-like/link_sf"/>
</dbReference>
<evidence type="ECO:0000256" key="5">
    <source>
        <dbReference type="ARBA" id="ARBA00022659"/>
    </source>
</evidence>
<dbReference type="PROSITE" id="PS00022">
    <property type="entry name" value="EGF_1"/>
    <property type="match status" value="1"/>
</dbReference>
<dbReference type="PANTHER" id="PTHR19325">
    <property type="entry name" value="COMPLEMENT COMPONENT-RELATED SUSHI DOMAIN-CONTAINING"/>
    <property type="match status" value="1"/>
</dbReference>
<reference evidence="26" key="2">
    <citation type="submission" date="2025-09" db="UniProtKB">
        <authorList>
            <consortium name="Ensembl"/>
        </authorList>
    </citation>
    <scope>IDENTIFICATION</scope>
</reference>
<evidence type="ECO:0000256" key="1">
    <source>
        <dbReference type="ARBA" id="ARBA00004251"/>
    </source>
</evidence>
<evidence type="ECO:0000259" key="23">
    <source>
        <dbReference type="PROSITE" id="PS50026"/>
    </source>
</evidence>
<keyword evidence="22" id="KW-0472">Membrane</keyword>
<dbReference type="InterPro" id="IPR000436">
    <property type="entry name" value="Sushi_SCR_CCP_dom"/>
</dbReference>
<keyword evidence="22" id="KW-0812">Transmembrane</keyword>
<dbReference type="GO" id="GO:0046872">
    <property type="term" value="F:metal ion binding"/>
    <property type="evidence" value="ECO:0007669"/>
    <property type="project" value="UniProtKB-KW"/>
</dbReference>
<evidence type="ECO:0000256" key="22">
    <source>
        <dbReference type="SAM" id="Phobius"/>
    </source>
</evidence>
<keyword evidence="27" id="KW-1185">Reference proteome</keyword>
<keyword evidence="5 21" id="KW-0768">Sushi</keyword>
<name>A0A8C1C279_CYPCA</name>
<evidence type="ECO:0000256" key="9">
    <source>
        <dbReference type="ARBA" id="ARBA00022737"/>
    </source>
</evidence>
<dbReference type="PANTHER" id="PTHR19325:SF493">
    <property type="entry name" value="E-SELECTIN"/>
    <property type="match status" value="1"/>
</dbReference>
<feature type="disulfide bond" evidence="20">
    <location>
        <begin position="173"/>
        <end position="182"/>
    </location>
</feature>
<protein>
    <recommendedName>
        <fullName evidence="15">E-selectin</fullName>
    </recommendedName>
    <alternativeName>
        <fullName evidence="16">CD62 antigen-like family member E</fullName>
    </alternativeName>
    <alternativeName>
        <fullName evidence="17">Endothelial leukocyte adhesion molecule 1</fullName>
    </alternativeName>
    <alternativeName>
        <fullName evidence="18">Leukocyte-endothelial cell adhesion molecule 2</fullName>
    </alternativeName>
</protein>
<dbReference type="CDD" id="cd00033">
    <property type="entry name" value="CCP"/>
    <property type="match status" value="2"/>
</dbReference>
<evidence type="ECO:0000256" key="8">
    <source>
        <dbReference type="ARBA" id="ARBA00022734"/>
    </source>
</evidence>
<keyword evidence="8" id="KW-0430">Lectin</keyword>
<dbReference type="Proteomes" id="UP001108240">
    <property type="component" value="Unplaced"/>
</dbReference>
<evidence type="ECO:0000313" key="27">
    <source>
        <dbReference type="Proteomes" id="UP001108240"/>
    </source>
</evidence>
<dbReference type="PROSITE" id="PS50026">
    <property type="entry name" value="EGF_3"/>
    <property type="match status" value="1"/>
</dbReference>
<evidence type="ECO:0000256" key="17">
    <source>
        <dbReference type="ARBA" id="ARBA00042113"/>
    </source>
</evidence>
<dbReference type="Pfam" id="PF00084">
    <property type="entry name" value="Sushi"/>
    <property type="match status" value="2"/>
</dbReference>
<keyword evidence="10" id="KW-0106">Calcium</keyword>
<organism evidence="26 27">
    <name type="scientific">Cyprinus carpio carpio</name>
    <dbReference type="NCBI Taxonomy" id="630221"/>
    <lineage>
        <taxon>Eukaryota</taxon>
        <taxon>Metazoa</taxon>
        <taxon>Chordata</taxon>
        <taxon>Craniata</taxon>
        <taxon>Vertebrata</taxon>
        <taxon>Euteleostomi</taxon>
        <taxon>Actinopterygii</taxon>
        <taxon>Neopterygii</taxon>
        <taxon>Teleostei</taxon>
        <taxon>Ostariophysi</taxon>
        <taxon>Cypriniformes</taxon>
        <taxon>Cyprinidae</taxon>
        <taxon>Cyprininae</taxon>
        <taxon>Cyprinus</taxon>
    </lineage>
</organism>
<comment type="similarity">
    <text evidence="2">Belongs to the selectin/LECAM family.</text>
</comment>
<dbReference type="Pfam" id="PF00059">
    <property type="entry name" value="Lectin_C"/>
    <property type="match status" value="1"/>
</dbReference>
<evidence type="ECO:0000259" key="24">
    <source>
        <dbReference type="PROSITE" id="PS50041"/>
    </source>
</evidence>
<evidence type="ECO:0000256" key="15">
    <source>
        <dbReference type="ARBA" id="ARBA00040812"/>
    </source>
</evidence>
<keyword evidence="22" id="KW-1133">Transmembrane helix</keyword>
<comment type="subunit">
    <text evidence="14">Interacts with SELPLG/PSGL1 and PODXL2 through the sialyl Lewis X epitope. SELPLG sulfation appears not to be required for this interaction.</text>
</comment>
<feature type="disulfide bond" evidence="21">
    <location>
        <begin position="218"/>
        <end position="245"/>
    </location>
</feature>
<comment type="subcellular location">
    <subcellularLocation>
        <location evidence="1">Cell membrane</location>
        <topology evidence="1">Single-pass type I membrane protein</topology>
    </subcellularLocation>
</comment>
<evidence type="ECO:0000256" key="21">
    <source>
        <dbReference type="PROSITE-ProRule" id="PRU00302"/>
    </source>
</evidence>
<comment type="caution">
    <text evidence="20">Lacks conserved residue(s) required for the propagation of feature annotation.</text>
</comment>
<keyword evidence="7" id="KW-0732">Signal</keyword>
<dbReference type="InterPro" id="IPR002396">
    <property type="entry name" value="Selectin_superfamily"/>
</dbReference>
<evidence type="ECO:0000256" key="12">
    <source>
        <dbReference type="ARBA" id="ARBA00023157"/>
    </source>
</evidence>
<dbReference type="SUPFAM" id="SSF57535">
    <property type="entry name" value="Complement control module/SCR domain"/>
    <property type="match status" value="2"/>
</dbReference>
<evidence type="ECO:0000256" key="7">
    <source>
        <dbReference type="ARBA" id="ARBA00022729"/>
    </source>
</evidence>
<dbReference type="InterPro" id="IPR035976">
    <property type="entry name" value="Sushi/SCR/CCP_sf"/>
</dbReference>
<dbReference type="FunFam" id="2.10.70.10:FF:000001">
    <property type="entry name" value="Selectin P"/>
    <property type="match status" value="1"/>
</dbReference>
<dbReference type="InterPro" id="IPR016187">
    <property type="entry name" value="CTDL_fold"/>
</dbReference>
<dbReference type="CDD" id="cd00054">
    <property type="entry name" value="EGF_CA"/>
    <property type="match status" value="1"/>
</dbReference>
<dbReference type="PROSITE" id="PS50041">
    <property type="entry name" value="C_TYPE_LECTIN_2"/>
    <property type="match status" value="1"/>
</dbReference>
<keyword evidence="11" id="KW-0130">Cell adhesion</keyword>
<keyword evidence="6" id="KW-0479">Metal-binding</keyword>
<dbReference type="SUPFAM" id="SSF56436">
    <property type="entry name" value="C-type lectin-like"/>
    <property type="match status" value="1"/>
</dbReference>
<evidence type="ECO:0000259" key="25">
    <source>
        <dbReference type="PROSITE" id="PS50923"/>
    </source>
</evidence>
<dbReference type="Gene3D" id="3.10.100.10">
    <property type="entry name" value="Mannose-Binding Protein A, subunit A"/>
    <property type="match status" value="1"/>
</dbReference>
<evidence type="ECO:0000256" key="2">
    <source>
        <dbReference type="ARBA" id="ARBA00007360"/>
    </source>
</evidence>
<feature type="domain" description="C-type lectin" evidence="24">
    <location>
        <begin position="28"/>
        <end position="148"/>
    </location>
</feature>
<evidence type="ECO:0000256" key="4">
    <source>
        <dbReference type="ARBA" id="ARBA00022536"/>
    </source>
</evidence>
<feature type="disulfide bond" evidence="20">
    <location>
        <begin position="152"/>
        <end position="162"/>
    </location>
</feature>
<dbReference type="PROSITE" id="PS01186">
    <property type="entry name" value="EGF_2"/>
    <property type="match status" value="1"/>
</dbReference>
<dbReference type="InterPro" id="IPR001304">
    <property type="entry name" value="C-type_lectin-like"/>
</dbReference>
<feature type="domain" description="Sushi" evidence="25">
    <location>
        <begin position="186"/>
        <end position="247"/>
    </location>
</feature>
<dbReference type="SMART" id="SM00034">
    <property type="entry name" value="CLECT"/>
    <property type="match status" value="1"/>
</dbReference>
<feature type="domain" description="EGF-like" evidence="23">
    <location>
        <begin position="148"/>
        <end position="183"/>
    </location>
</feature>
<dbReference type="GO" id="GO:0030246">
    <property type="term" value="F:carbohydrate binding"/>
    <property type="evidence" value="ECO:0007669"/>
    <property type="project" value="UniProtKB-KW"/>
</dbReference>
<keyword evidence="12 20" id="KW-1015">Disulfide bond</keyword>
<dbReference type="PROSITE" id="PS50923">
    <property type="entry name" value="SUSHI"/>
    <property type="match status" value="1"/>
</dbReference>
<keyword evidence="4 20" id="KW-0245">EGF-like domain</keyword>